<comment type="caution">
    <text evidence="2">The sequence shown here is derived from an EMBL/GenBank/DDBJ whole genome shotgun (WGS) entry which is preliminary data.</text>
</comment>
<evidence type="ECO:0008006" key="4">
    <source>
        <dbReference type="Google" id="ProtNLM"/>
    </source>
</evidence>
<evidence type="ECO:0000256" key="1">
    <source>
        <dbReference type="SAM" id="Coils"/>
    </source>
</evidence>
<evidence type="ECO:0000313" key="3">
    <source>
        <dbReference type="Proteomes" id="UP001396646"/>
    </source>
</evidence>
<protein>
    <recommendedName>
        <fullName evidence="4">Polyhydroxyalkanoate synthesis regulator phasin</fullName>
    </recommendedName>
</protein>
<sequence>MDKMKKMGLLGATALIGAGLAALSEEKIKEFVKEKIEAGQMTKEEGKLLVEELVDETKKQRLNLEKNIIEKLHGTIQMADKELENLSDKIDEMKIKELECELEKMKSLRKAKD</sequence>
<evidence type="ECO:0000313" key="2">
    <source>
        <dbReference type="EMBL" id="MEL4305344.1"/>
    </source>
</evidence>
<dbReference type="EMBL" id="JBCAUS010000003">
    <property type="protein sequence ID" value="MEL4305344.1"/>
    <property type="molecule type" value="Genomic_DNA"/>
</dbReference>
<gene>
    <name evidence="2" type="ORF">WOA13_05820</name>
</gene>
<proteinExistence type="predicted"/>
<feature type="coiled-coil region" evidence="1">
    <location>
        <begin position="69"/>
        <end position="103"/>
    </location>
</feature>
<keyword evidence="1" id="KW-0175">Coiled coil</keyword>
<dbReference type="Proteomes" id="UP001396646">
    <property type="component" value="Unassembled WGS sequence"/>
</dbReference>
<keyword evidence="3" id="KW-1185">Reference proteome</keyword>
<reference evidence="2 3" key="1">
    <citation type="submission" date="2024-04" db="EMBL/GenBank/DDBJ databases">
        <title>Methanococcoides sp. LMO-2.</title>
        <authorList>
            <person name="Liang L."/>
        </authorList>
    </citation>
    <scope>NUCLEOTIDE SEQUENCE [LARGE SCALE GENOMIC DNA]</scope>
    <source>
        <strain evidence="2 3">LMO-2</strain>
    </source>
</reference>
<dbReference type="RefSeq" id="WP_342127009.1">
    <property type="nucleotide sequence ID" value="NZ_JBCAUS010000003.1"/>
</dbReference>
<accession>A0ABU9KSJ0</accession>
<organism evidence="2 3">
    <name type="scientific">Methanococcoides cohabitans</name>
    <dbReference type="NCBI Taxonomy" id="3136559"/>
    <lineage>
        <taxon>Archaea</taxon>
        <taxon>Methanobacteriati</taxon>
        <taxon>Methanobacteriota</taxon>
        <taxon>Stenosarchaea group</taxon>
        <taxon>Methanomicrobia</taxon>
        <taxon>Methanosarcinales</taxon>
        <taxon>Methanosarcinaceae</taxon>
        <taxon>Methanococcoides</taxon>
    </lineage>
</organism>
<name>A0ABU9KSJ0_9EURY</name>